<dbReference type="AlphaFoldDB" id="A0A0C5BCZ5"/>
<organism evidence="2">
    <name type="scientific">Drosophila virilis</name>
    <name type="common">Fruit fly</name>
    <dbReference type="NCBI Taxonomy" id="7244"/>
    <lineage>
        <taxon>Eukaryota</taxon>
        <taxon>Metazoa</taxon>
        <taxon>Ecdysozoa</taxon>
        <taxon>Arthropoda</taxon>
        <taxon>Hexapoda</taxon>
        <taxon>Insecta</taxon>
        <taxon>Pterygota</taxon>
        <taxon>Neoptera</taxon>
        <taxon>Endopterygota</taxon>
        <taxon>Diptera</taxon>
        <taxon>Brachycera</taxon>
        <taxon>Muscomorpha</taxon>
        <taxon>Ephydroidea</taxon>
        <taxon>Drosophilidae</taxon>
        <taxon>Drosophila</taxon>
    </lineage>
</organism>
<protein>
    <submittedName>
        <fullName evidence="2">Drovipin-3 mRNA</fullName>
    </submittedName>
</protein>
<dbReference type="EMBL" id="KM999978">
    <property type="protein sequence ID" value="AJM71453.1"/>
    <property type="molecule type" value="mRNA"/>
</dbReference>
<proteinExistence type="evidence at transcript level"/>
<evidence type="ECO:0000256" key="1">
    <source>
        <dbReference type="SAM" id="SignalP"/>
    </source>
</evidence>
<accession>A0A0C5BCZ5</accession>
<name>A0A0C5BCZ5_DROVI</name>
<evidence type="ECO:0000313" key="2">
    <source>
        <dbReference type="EMBL" id="AJM71453.1"/>
    </source>
</evidence>
<reference evidence="2" key="1">
    <citation type="submission" date="2014-10" db="EMBL/GenBank/DDBJ databases">
        <authorList>
            <person name="Zhu S."/>
            <person name="Gao B."/>
        </authorList>
    </citation>
    <scope>NUCLEOTIDE SEQUENCE</scope>
</reference>
<feature type="chain" id="PRO_5002175113" evidence="1">
    <location>
        <begin position="27"/>
        <end position="82"/>
    </location>
</feature>
<keyword evidence="1" id="KW-0732">Signal</keyword>
<sequence>MLTASKIHGLCLILVLSLLISWPCGASSPTPIKYNDINASSSQTISSGNATRILMPTILDVPRICPPGFMLYGRPQRCRKTA</sequence>
<feature type="signal peptide" evidence="1">
    <location>
        <begin position="1"/>
        <end position="26"/>
    </location>
</feature>